<dbReference type="Pfam" id="PF10824">
    <property type="entry name" value="T7SS_ESX_EspC"/>
    <property type="match status" value="1"/>
</dbReference>
<accession>A0A6N4UV66</accession>
<dbReference type="KEGG" id="malv:MALV_34440"/>
<dbReference type="EMBL" id="AP022565">
    <property type="protein sequence ID" value="BBX28319.1"/>
    <property type="molecule type" value="Genomic_DNA"/>
</dbReference>
<dbReference type="GO" id="GO:0009306">
    <property type="term" value="P:protein secretion"/>
    <property type="evidence" value="ECO:0007669"/>
    <property type="project" value="InterPro"/>
</dbReference>
<organism evidence="1 2">
    <name type="scientific">Mycolicibacterium alvei</name>
    <dbReference type="NCBI Taxonomy" id="67081"/>
    <lineage>
        <taxon>Bacteria</taxon>
        <taxon>Bacillati</taxon>
        <taxon>Actinomycetota</taxon>
        <taxon>Actinomycetes</taxon>
        <taxon>Mycobacteriales</taxon>
        <taxon>Mycobacteriaceae</taxon>
        <taxon>Mycolicibacterium</taxon>
    </lineage>
</organism>
<protein>
    <submittedName>
        <fullName evidence="1">ESX-1 secretion-associated protein</fullName>
    </submittedName>
</protein>
<dbReference type="AlphaFoldDB" id="A0A6N4UV66"/>
<evidence type="ECO:0000313" key="1">
    <source>
        <dbReference type="EMBL" id="BBX28319.1"/>
    </source>
</evidence>
<dbReference type="InterPro" id="IPR022536">
    <property type="entry name" value="EspC"/>
</dbReference>
<keyword evidence="2" id="KW-1185">Reference proteome</keyword>
<dbReference type="Proteomes" id="UP000466906">
    <property type="component" value="Chromosome"/>
</dbReference>
<dbReference type="RefSeq" id="WP_163665918.1">
    <property type="nucleotide sequence ID" value="NZ_AP022565.1"/>
</dbReference>
<evidence type="ECO:0000313" key="2">
    <source>
        <dbReference type="Proteomes" id="UP000466906"/>
    </source>
</evidence>
<sequence>MSDGTLGVTSSHVRELSDGQKMAQQLIELNSEVTGGVSASMLVNHGPICAVSITALEFANNAREAACAAMASVSQDMSEKLNISAAQYDQTDTQAGADIGKQMHPR</sequence>
<reference evidence="1 2" key="1">
    <citation type="journal article" date="2019" name="Emerg. Microbes Infect.">
        <title>Comprehensive subspecies identification of 175 nontuberculous mycobacteria species based on 7547 genomic profiles.</title>
        <authorList>
            <person name="Matsumoto Y."/>
            <person name="Kinjo T."/>
            <person name="Motooka D."/>
            <person name="Nabeya D."/>
            <person name="Jung N."/>
            <person name="Uechi K."/>
            <person name="Horii T."/>
            <person name="Iida T."/>
            <person name="Fujita J."/>
            <person name="Nakamura S."/>
        </authorList>
    </citation>
    <scope>NUCLEOTIDE SEQUENCE [LARGE SCALE GENOMIC DNA]</scope>
    <source>
        <strain evidence="1 2">JCM 12272</strain>
    </source>
</reference>
<name>A0A6N4UV66_9MYCO</name>
<gene>
    <name evidence="1" type="ORF">MALV_34440</name>
</gene>
<proteinExistence type="predicted"/>